<dbReference type="InterPro" id="IPR029060">
    <property type="entry name" value="PIN-like_dom_sf"/>
</dbReference>
<dbReference type="InterPro" id="IPR008918">
    <property type="entry name" value="HhH2"/>
</dbReference>
<dbReference type="GO" id="GO:0004527">
    <property type="term" value="F:exonuclease activity"/>
    <property type="evidence" value="ECO:0007669"/>
    <property type="project" value="UniProtKB-KW"/>
</dbReference>
<dbReference type="Pfam" id="PF02739">
    <property type="entry name" value="5_3_exonuc_N"/>
    <property type="match status" value="1"/>
</dbReference>
<dbReference type="RefSeq" id="WP_206611289.1">
    <property type="nucleotide sequence ID" value="NZ_CP034929.1"/>
</dbReference>
<dbReference type="InterPro" id="IPR002421">
    <property type="entry name" value="5-3_exonuclease"/>
</dbReference>
<evidence type="ECO:0000256" key="1">
    <source>
        <dbReference type="ARBA" id="ARBA00022722"/>
    </source>
</evidence>
<sequence length="316" mass="34174">MTAPRLLLLDTASLYFRAYFGVPDRFHAPDGTSVNAVRGMLDFVSRLVDEYRPTHLVCAWDDNWRPQWRVDLVPTYKEHRVVTETPAGVPDVEEVPEGLLAQVPVIRGLLEAFGIAVIGHVDMEADDVIGTLATDAGMPVDVVTGDRDLFQLVDDEARVRILYTARGVSKHERVDAEWVRAKYDVEPSQYADFATMRGDASDGLPGVAGVGEKTAAGLLAEFGTLDGILEAARDETSTIKKGPRAKMLAALDYLTVAPEAVAVRRDLDLPRGEALLLPAVPADAARVAVMGETWGVASAVDRLRSTLAKNASGPTI</sequence>
<evidence type="ECO:0000313" key="8">
    <source>
        <dbReference type="EMBL" id="MFC6152465.1"/>
    </source>
</evidence>
<dbReference type="EMBL" id="JBHSQI010000001">
    <property type="protein sequence ID" value="MFC6152465.1"/>
    <property type="molecule type" value="Genomic_DNA"/>
</dbReference>
<keyword evidence="9" id="KW-1185">Reference proteome</keyword>
<evidence type="ECO:0000256" key="6">
    <source>
        <dbReference type="ARBA" id="ARBA00050026"/>
    </source>
</evidence>
<dbReference type="InterPro" id="IPR038969">
    <property type="entry name" value="FEN"/>
</dbReference>
<keyword evidence="1" id="KW-0540">Nuclease</keyword>
<protein>
    <recommendedName>
        <fullName evidence="6">5'-3' exonuclease</fullName>
    </recommendedName>
</protein>
<dbReference type="InterPro" id="IPR020045">
    <property type="entry name" value="DNA_polI_H3TH"/>
</dbReference>
<dbReference type="SMART" id="SM00279">
    <property type="entry name" value="HhH2"/>
    <property type="match status" value="1"/>
</dbReference>
<dbReference type="CDD" id="cd09898">
    <property type="entry name" value="H3TH_53EXO"/>
    <property type="match status" value="1"/>
</dbReference>
<comment type="function">
    <text evidence="5">5'-3' exonuclease acting preferentially on double-stranded DNA.</text>
</comment>
<evidence type="ECO:0000256" key="4">
    <source>
        <dbReference type="ARBA" id="ARBA00023125"/>
    </source>
</evidence>
<accession>A0ABW1QX61</accession>
<dbReference type="Gene3D" id="1.10.150.20">
    <property type="entry name" value="5' to 3' exonuclease, C-terminal subdomain"/>
    <property type="match status" value="1"/>
</dbReference>
<dbReference type="Pfam" id="PF01367">
    <property type="entry name" value="5_3_exonuc"/>
    <property type="match status" value="1"/>
</dbReference>
<evidence type="ECO:0000256" key="3">
    <source>
        <dbReference type="ARBA" id="ARBA00022839"/>
    </source>
</evidence>
<proteinExistence type="predicted"/>
<keyword evidence="4" id="KW-0238">DNA-binding</keyword>
<dbReference type="Gene3D" id="3.40.50.1010">
    <property type="entry name" value="5'-nuclease"/>
    <property type="match status" value="1"/>
</dbReference>
<dbReference type="PANTHER" id="PTHR42646:SF2">
    <property type="entry name" value="5'-3' EXONUCLEASE FAMILY PROTEIN"/>
    <property type="match status" value="1"/>
</dbReference>
<name>A0ABW1QX61_9ACTN</name>
<keyword evidence="2" id="KW-0378">Hydrolase</keyword>
<feature type="domain" description="5'-3' exonuclease" evidence="7">
    <location>
        <begin position="3"/>
        <end position="278"/>
    </location>
</feature>
<dbReference type="Proteomes" id="UP001596098">
    <property type="component" value="Unassembled WGS sequence"/>
</dbReference>
<dbReference type="PANTHER" id="PTHR42646">
    <property type="entry name" value="FLAP ENDONUCLEASE XNI"/>
    <property type="match status" value="1"/>
</dbReference>
<dbReference type="SUPFAM" id="SSF47807">
    <property type="entry name" value="5' to 3' exonuclease, C-terminal subdomain"/>
    <property type="match status" value="1"/>
</dbReference>
<keyword evidence="3 8" id="KW-0269">Exonuclease</keyword>
<dbReference type="SUPFAM" id="SSF88723">
    <property type="entry name" value="PIN domain-like"/>
    <property type="match status" value="1"/>
</dbReference>
<evidence type="ECO:0000259" key="7">
    <source>
        <dbReference type="SMART" id="SM00475"/>
    </source>
</evidence>
<evidence type="ECO:0000256" key="5">
    <source>
        <dbReference type="ARBA" id="ARBA00049957"/>
    </source>
</evidence>
<gene>
    <name evidence="8" type="ORF">ACFPWU_02145</name>
</gene>
<dbReference type="InterPro" id="IPR020046">
    <property type="entry name" value="5-3_exonucl_a-hlix_arch_N"/>
</dbReference>
<evidence type="ECO:0000313" key="9">
    <source>
        <dbReference type="Proteomes" id="UP001596098"/>
    </source>
</evidence>
<organism evidence="8 9">
    <name type="scientific">Nocardioides yefusunii</name>
    <dbReference type="NCBI Taxonomy" id="2500546"/>
    <lineage>
        <taxon>Bacteria</taxon>
        <taxon>Bacillati</taxon>
        <taxon>Actinomycetota</taxon>
        <taxon>Actinomycetes</taxon>
        <taxon>Propionibacteriales</taxon>
        <taxon>Nocardioidaceae</taxon>
        <taxon>Nocardioides</taxon>
    </lineage>
</organism>
<reference evidence="9" key="1">
    <citation type="journal article" date="2019" name="Int. J. Syst. Evol. Microbiol.">
        <title>The Global Catalogue of Microorganisms (GCM) 10K type strain sequencing project: providing services to taxonomists for standard genome sequencing and annotation.</title>
        <authorList>
            <consortium name="The Broad Institute Genomics Platform"/>
            <consortium name="The Broad Institute Genome Sequencing Center for Infectious Disease"/>
            <person name="Wu L."/>
            <person name="Ma J."/>
        </authorList>
    </citation>
    <scope>NUCLEOTIDE SEQUENCE [LARGE SCALE GENOMIC DNA]</scope>
    <source>
        <strain evidence="9">DFY28</strain>
    </source>
</reference>
<evidence type="ECO:0000256" key="2">
    <source>
        <dbReference type="ARBA" id="ARBA00022801"/>
    </source>
</evidence>
<dbReference type="InterPro" id="IPR036279">
    <property type="entry name" value="5-3_exonuclease_C_sf"/>
</dbReference>
<dbReference type="SMART" id="SM00475">
    <property type="entry name" value="53EXOc"/>
    <property type="match status" value="1"/>
</dbReference>
<dbReference type="CDD" id="cd09859">
    <property type="entry name" value="PIN_53EXO"/>
    <property type="match status" value="1"/>
</dbReference>
<comment type="caution">
    <text evidence="8">The sequence shown here is derived from an EMBL/GenBank/DDBJ whole genome shotgun (WGS) entry which is preliminary data.</text>
</comment>